<feature type="domain" description="Glyoxalase/fosfomycin resistance/dioxygenase" evidence="1">
    <location>
        <begin position="5"/>
        <end position="118"/>
    </location>
</feature>
<comment type="caution">
    <text evidence="2">The sequence shown here is derived from an EMBL/GenBank/DDBJ whole genome shotgun (WGS) entry which is preliminary data.</text>
</comment>
<keyword evidence="3" id="KW-1185">Reference proteome</keyword>
<dbReference type="RefSeq" id="WP_136844292.1">
    <property type="nucleotide sequence ID" value="NZ_SUPL01000006.1"/>
</dbReference>
<proteinExistence type="predicted"/>
<gene>
    <name evidence="2" type="ORF">E5167_11675</name>
</gene>
<dbReference type="InterPro" id="IPR029068">
    <property type="entry name" value="Glyas_Bleomycin-R_OHBP_Dase"/>
</dbReference>
<dbReference type="AlphaFoldDB" id="A0A4U0ERZ0"/>
<dbReference type="SUPFAM" id="SSF54593">
    <property type="entry name" value="Glyoxalase/Bleomycin resistance protein/Dihydroxybiphenyl dioxygenase"/>
    <property type="match status" value="1"/>
</dbReference>
<dbReference type="EMBL" id="SUPL01000006">
    <property type="protein sequence ID" value="TJY33974.1"/>
    <property type="molecule type" value="Genomic_DNA"/>
</dbReference>
<protein>
    <submittedName>
        <fullName evidence="2">VOC family protein</fullName>
    </submittedName>
</protein>
<dbReference type="OrthoDB" id="9804235at2"/>
<dbReference type="InterPro" id="IPR004360">
    <property type="entry name" value="Glyas_Fos-R_dOase_dom"/>
</dbReference>
<name>A0A4U0ERZ0_9FLAO</name>
<evidence type="ECO:0000313" key="2">
    <source>
        <dbReference type="EMBL" id="TJY33974.1"/>
    </source>
</evidence>
<dbReference type="Proteomes" id="UP000307657">
    <property type="component" value="Unassembled WGS sequence"/>
</dbReference>
<evidence type="ECO:0000313" key="3">
    <source>
        <dbReference type="Proteomes" id="UP000307657"/>
    </source>
</evidence>
<dbReference type="CDD" id="cd07247">
    <property type="entry name" value="SgaA_N_like"/>
    <property type="match status" value="1"/>
</dbReference>
<dbReference type="Pfam" id="PF00903">
    <property type="entry name" value="Glyoxalase"/>
    <property type="match status" value="1"/>
</dbReference>
<organism evidence="2 3">
    <name type="scientific">Pontimicrobium aquaticum</name>
    <dbReference type="NCBI Taxonomy" id="2565367"/>
    <lineage>
        <taxon>Bacteria</taxon>
        <taxon>Pseudomonadati</taxon>
        <taxon>Bacteroidota</taxon>
        <taxon>Flavobacteriia</taxon>
        <taxon>Flavobacteriales</taxon>
        <taxon>Flavobacteriaceae</taxon>
        <taxon>Pontimicrobium</taxon>
    </lineage>
</organism>
<dbReference type="PANTHER" id="PTHR33993">
    <property type="entry name" value="GLYOXALASE-RELATED"/>
    <property type="match status" value="1"/>
</dbReference>
<dbReference type="Gene3D" id="3.10.180.10">
    <property type="entry name" value="2,3-Dihydroxybiphenyl 1,2-Dioxygenase, domain 1"/>
    <property type="match status" value="1"/>
</dbReference>
<dbReference type="PANTHER" id="PTHR33993:SF2">
    <property type="entry name" value="VOC DOMAIN-CONTAINING PROTEIN"/>
    <property type="match status" value="1"/>
</dbReference>
<evidence type="ECO:0000259" key="1">
    <source>
        <dbReference type="Pfam" id="PF00903"/>
    </source>
</evidence>
<dbReference type="InterPro" id="IPR052164">
    <property type="entry name" value="Anthracycline_SecMetBiosynth"/>
</dbReference>
<reference evidence="2 3" key="1">
    <citation type="submission" date="2019-04" db="EMBL/GenBank/DDBJ databases">
        <title>Lacinutrix sp. nov., isolated from marine water.</title>
        <authorList>
            <person name="Kim W."/>
        </authorList>
    </citation>
    <scope>NUCLEOTIDE SEQUENCE [LARGE SCALE GENOMIC DNA]</scope>
    <source>
        <strain evidence="2 3">CAU 1491</strain>
    </source>
</reference>
<accession>A0A4U0ERZ0</accession>
<sequence>MTNAVNWFEIPVKNFDRAKTFYSTVLGEDVIDAPMEGMKYGILPHDKESQGVGGGIVEMEGYTPSQEGSIVYLNGGIDLELPLSRVERAGGKVVMPKTAIGEDGFIAQFLDTEGNKVALHSMN</sequence>